<feature type="coiled-coil region" evidence="1">
    <location>
        <begin position="2"/>
        <end position="43"/>
    </location>
</feature>
<comment type="caution">
    <text evidence="2">The sequence shown here is derived from an EMBL/GenBank/DDBJ whole genome shotgun (WGS) entry which is preliminary data.</text>
</comment>
<dbReference type="OrthoDB" id="6746103at2759"/>
<reference evidence="2" key="1">
    <citation type="submission" date="2020-08" db="EMBL/GenBank/DDBJ databases">
        <title>Genome sequencing and assembly of the red palm weevil Rhynchophorus ferrugineus.</title>
        <authorList>
            <person name="Dias G.B."/>
            <person name="Bergman C.M."/>
            <person name="Manee M."/>
        </authorList>
    </citation>
    <scope>NUCLEOTIDE SEQUENCE</scope>
    <source>
        <strain evidence="2">AA-2017</strain>
        <tissue evidence="2">Whole larva</tissue>
    </source>
</reference>
<gene>
    <name evidence="2" type="ORF">GWI33_012540</name>
</gene>
<keyword evidence="1" id="KW-0175">Coiled coil</keyword>
<evidence type="ECO:0000313" key="2">
    <source>
        <dbReference type="EMBL" id="KAF7274790.1"/>
    </source>
</evidence>
<dbReference type="AlphaFoldDB" id="A0A834I5C5"/>
<proteinExistence type="predicted"/>
<dbReference type="EMBL" id="JAACXV010012091">
    <property type="protein sequence ID" value="KAF7274790.1"/>
    <property type="molecule type" value="Genomic_DNA"/>
</dbReference>
<sequence length="98" mass="11129">MAQQTADRIAKLEKNDENLAESVKRLSEEVAEIKNNLQLSSEILNKLVGLNQDENNRFRSFAKFVEDSLSSMDKETVDETITQIVEIICKCKRDPNGV</sequence>
<dbReference type="Proteomes" id="UP000625711">
    <property type="component" value="Unassembled WGS sequence"/>
</dbReference>
<protein>
    <submittedName>
        <fullName evidence="2">Uncharacterized protein</fullName>
    </submittedName>
</protein>
<keyword evidence="3" id="KW-1185">Reference proteome</keyword>
<evidence type="ECO:0000313" key="3">
    <source>
        <dbReference type="Proteomes" id="UP000625711"/>
    </source>
</evidence>
<evidence type="ECO:0000256" key="1">
    <source>
        <dbReference type="SAM" id="Coils"/>
    </source>
</evidence>
<accession>A0A834I5C5</accession>
<name>A0A834I5C5_RHYFE</name>
<organism evidence="2 3">
    <name type="scientific">Rhynchophorus ferrugineus</name>
    <name type="common">Red palm weevil</name>
    <name type="synonym">Curculio ferrugineus</name>
    <dbReference type="NCBI Taxonomy" id="354439"/>
    <lineage>
        <taxon>Eukaryota</taxon>
        <taxon>Metazoa</taxon>
        <taxon>Ecdysozoa</taxon>
        <taxon>Arthropoda</taxon>
        <taxon>Hexapoda</taxon>
        <taxon>Insecta</taxon>
        <taxon>Pterygota</taxon>
        <taxon>Neoptera</taxon>
        <taxon>Endopterygota</taxon>
        <taxon>Coleoptera</taxon>
        <taxon>Polyphaga</taxon>
        <taxon>Cucujiformia</taxon>
        <taxon>Curculionidae</taxon>
        <taxon>Dryophthorinae</taxon>
        <taxon>Rhynchophorus</taxon>
    </lineage>
</organism>